<evidence type="ECO:0008006" key="4">
    <source>
        <dbReference type="Google" id="ProtNLM"/>
    </source>
</evidence>
<proteinExistence type="predicted"/>
<accession>A0A918YD39</accession>
<evidence type="ECO:0000313" key="2">
    <source>
        <dbReference type="EMBL" id="GHD98552.1"/>
    </source>
</evidence>
<reference evidence="2" key="1">
    <citation type="journal article" date="2014" name="Int. J. Syst. Evol. Microbiol.">
        <title>Complete genome sequence of Corynebacterium casei LMG S-19264T (=DSM 44701T), isolated from a smear-ripened cheese.</title>
        <authorList>
            <consortium name="US DOE Joint Genome Institute (JGI-PGF)"/>
            <person name="Walter F."/>
            <person name="Albersmeier A."/>
            <person name="Kalinowski J."/>
            <person name="Ruckert C."/>
        </authorList>
    </citation>
    <scope>NUCLEOTIDE SEQUENCE</scope>
    <source>
        <strain evidence="2">JCM 4714</strain>
    </source>
</reference>
<dbReference type="EMBL" id="BMVG01000001">
    <property type="protein sequence ID" value="GHD98552.1"/>
    <property type="molecule type" value="Genomic_DNA"/>
</dbReference>
<evidence type="ECO:0000256" key="1">
    <source>
        <dbReference type="SAM" id="MobiDB-lite"/>
    </source>
</evidence>
<reference evidence="2" key="2">
    <citation type="submission" date="2020-09" db="EMBL/GenBank/DDBJ databases">
        <authorList>
            <person name="Sun Q."/>
            <person name="Ohkuma M."/>
        </authorList>
    </citation>
    <scope>NUCLEOTIDE SEQUENCE</scope>
    <source>
        <strain evidence="2">JCM 4714</strain>
    </source>
</reference>
<sequence>MAAMRYRLTFVAGLALGYVLGTRAGRERYEQLKKSARRIAQNPAVRNTAESAAQQGRQYAGKAFHTVSDRVGDRVPETVAQRVRSLRERNLNGTPDDDWGTSNT</sequence>
<organism evidence="2 3">
    <name type="scientific">Streptomyces alanosinicus</name>
    <dbReference type="NCBI Taxonomy" id="68171"/>
    <lineage>
        <taxon>Bacteria</taxon>
        <taxon>Bacillati</taxon>
        <taxon>Actinomycetota</taxon>
        <taxon>Actinomycetes</taxon>
        <taxon>Kitasatosporales</taxon>
        <taxon>Streptomycetaceae</taxon>
        <taxon>Streptomyces</taxon>
    </lineage>
</organism>
<gene>
    <name evidence="2" type="ORF">GCM10010339_06180</name>
</gene>
<feature type="region of interest" description="Disordered" evidence="1">
    <location>
        <begin position="41"/>
        <end position="60"/>
    </location>
</feature>
<feature type="region of interest" description="Disordered" evidence="1">
    <location>
        <begin position="85"/>
        <end position="104"/>
    </location>
</feature>
<evidence type="ECO:0000313" key="3">
    <source>
        <dbReference type="Proteomes" id="UP000655443"/>
    </source>
</evidence>
<comment type="caution">
    <text evidence="2">The sequence shown here is derived from an EMBL/GenBank/DDBJ whole genome shotgun (WGS) entry which is preliminary data.</text>
</comment>
<keyword evidence="3" id="KW-1185">Reference proteome</keyword>
<feature type="compositionally biased region" description="Polar residues" evidence="1">
    <location>
        <begin position="44"/>
        <end position="57"/>
    </location>
</feature>
<dbReference type="AlphaFoldDB" id="A0A918YD39"/>
<protein>
    <recommendedName>
        <fullName evidence="4">YtxH domain-containing protein</fullName>
    </recommendedName>
</protein>
<name>A0A918YD39_9ACTN</name>
<dbReference type="Proteomes" id="UP000655443">
    <property type="component" value="Unassembled WGS sequence"/>
</dbReference>
<feature type="compositionally biased region" description="Acidic residues" evidence="1">
    <location>
        <begin position="95"/>
        <end position="104"/>
    </location>
</feature>